<evidence type="ECO:0000313" key="2">
    <source>
        <dbReference type="Proteomes" id="UP000198828"/>
    </source>
</evidence>
<protein>
    <submittedName>
        <fullName evidence="1">Uncharacterized protein YaaQ</fullName>
    </submittedName>
</protein>
<dbReference type="EMBL" id="FNNG01000004">
    <property type="protein sequence ID" value="SDW81359.1"/>
    <property type="molecule type" value="Genomic_DNA"/>
</dbReference>
<proteinExistence type="predicted"/>
<accession>A0A1H2WMZ0</accession>
<dbReference type="AlphaFoldDB" id="A0A1H2WMZ0"/>
<dbReference type="Proteomes" id="UP000198828">
    <property type="component" value="Unassembled WGS sequence"/>
</dbReference>
<dbReference type="InterPro" id="IPR010375">
    <property type="entry name" value="CdAMP_rec"/>
</dbReference>
<dbReference type="InterPro" id="IPR015867">
    <property type="entry name" value="N-reg_PII/ATP_PRibTrfase_C"/>
</dbReference>
<dbReference type="PANTHER" id="PTHR38456:SF1">
    <property type="entry name" value="CYCLIC DI-AMP RECEPTOR A"/>
    <property type="match status" value="1"/>
</dbReference>
<evidence type="ECO:0000313" key="1">
    <source>
        <dbReference type="EMBL" id="SDW81359.1"/>
    </source>
</evidence>
<keyword evidence="2" id="KW-1185">Reference proteome</keyword>
<dbReference type="InterPro" id="IPR011322">
    <property type="entry name" value="N-reg_PII-like_a/b"/>
</dbReference>
<dbReference type="RefSeq" id="WP_093752086.1">
    <property type="nucleotide sequence ID" value="NZ_BSYN01000001.1"/>
</dbReference>
<sequence>MKLVIAIVQDENAPKLIKSLTAKEYRTTKLSSTGGFLKSGNTTLLIGVEDDKMDEVVDIIKAECKYKKIDNGKEEVDVCGANIFILDAEDYRKI</sequence>
<dbReference type="OrthoDB" id="9794275at2"/>
<reference evidence="1 2" key="1">
    <citation type="submission" date="2016-10" db="EMBL/GenBank/DDBJ databases">
        <authorList>
            <person name="de Groot N.N."/>
        </authorList>
    </citation>
    <scope>NUCLEOTIDE SEQUENCE [LARGE SCALE GENOMIC DNA]</scope>
    <source>
        <strain evidence="1 2">DSM 23310</strain>
    </source>
</reference>
<dbReference type="Pfam" id="PF06153">
    <property type="entry name" value="CdAMP_rec"/>
    <property type="match status" value="1"/>
</dbReference>
<dbReference type="SUPFAM" id="SSF54913">
    <property type="entry name" value="GlnB-like"/>
    <property type="match status" value="1"/>
</dbReference>
<name>A0A1H2WMZ0_9FIRM</name>
<gene>
    <name evidence="1" type="ORF">SAMN05660923_01284</name>
</gene>
<organism evidence="1 2">
    <name type="scientific">Tepidimicrobium xylanilyticum</name>
    <dbReference type="NCBI Taxonomy" id="1123352"/>
    <lineage>
        <taxon>Bacteria</taxon>
        <taxon>Bacillati</taxon>
        <taxon>Bacillota</taxon>
        <taxon>Tissierellia</taxon>
        <taxon>Tissierellales</taxon>
        <taxon>Tepidimicrobiaceae</taxon>
        <taxon>Tepidimicrobium</taxon>
    </lineage>
</organism>
<dbReference type="Gene3D" id="3.30.70.120">
    <property type="match status" value="1"/>
</dbReference>
<dbReference type="PANTHER" id="PTHR38456">
    <property type="entry name" value="CYCLIC DI-AMP RECEPTOR A"/>
    <property type="match status" value="1"/>
</dbReference>